<dbReference type="PANTHER" id="PTHR32114">
    <property type="entry name" value="ABC TRANSPORTER ABCH.3"/>
    <property type="match status" value="1"/>
</dbReference>
<name>A0A0F8ZYY4_9ZZZZ</name>
<organism evidence="2">
    <name type="scientific">marine sediment metagenome</name>
    <dbReference type="NCBI Taxonomy" id="412755"/>
    <lineage>
        <taxon>unclassified sequences</taxon>
        <taxon>metagenomes</taxon>
        <taxon>ecological metagenomes</taxon>
    </lineage>
</organism>
<evidence type="ECO:0008006" key="3">
    <source>
        <dbReference type="Google" id="ProtNLM"/>
    </source>
</evidence>
<keyword evidence="1" id="KW-0175">Coiled coil</keyword>
<protein>
    <recommendedName>
        <fullName evidence="3">RecF/RecN/SMC N-terminal domain-containing protein</fullName>
    </recommendedName>
</protein>
<gene>
    <name evidence="2" type="ORF">LCGC14_2977030</name>
</gene>
<reference evidence="2" key="1">
    <citation type="journal article" date="2015" name="Nature">
        <title>Complex archaea that bridge the gap between prokaryotes and eukaryotes.</title>
        <authorList>
            <person name="Spang A."/>
            <person name="Saw J.H."/>
            <person name="Jorgensen S.L."/>
            <person name="Zaremba-Niedzwiedzka K."/>
            <person name="Martijn J."/>
            <person name="Lind A.E."/>
            <person name="van Eijk R."/>
            <person name="Schleper C."/>
            <person name="Guy L."/>
            <person name="Ettema T.J."/>
        </authorList>
    </citation>
    <scope>NUCLEOTIDE SEQUENCE</scope>
</reference>
<feature type="coiled-coil region" evidence="1">
    <location>
        <begin position="35"/>
        <end position="114"/>
    </location>
</feature>
<dbReference type="InterPro" id="IPR027417">
    <property type="entry name" value="P-loop_NTPase"/>
</dbReference>
<evidence type="ECO:0000313" key="2">
    <source>
        <dbReference type="EMBL" id="KKK65151.1"/>
    </source>
</evidence>
<evidence type="ECO:0000256" key="1">
    <source>
        <dbReference type="SAM" id="Coils"/>
    </source>
</evidence>
<dbReference type="Gene3D" id="3.40.50.300">
    <property type="entry name" value="P-loop containing nucleotide triphosphate hydrolases"/>
    <property type="match status" value="1"/>
</dbReference>
<feature type="non-terminal residue" evidence="2">
    <location>
        <position position="1"/>
    </location>
</feature>
<dbReference type="SUPFAM" id="SSF52540">
    <property type="entry name" value="P-loop containing nucleoside triphosphate hydrolases"/>
    <property type="match status" value="1"/>
</dbReference>
<dbReference type="PANTHER" id="PTHR32114:SF2">
    <property type="entry name" value="ABC TRANSPORTER ABCH.3"/>
    <property type="match status" value="1"/>
</dbReference>
<proteinExistence type="predicted"/>
<accession>A0A0F8ZYY4</accession>
<sequence length="307" mass="34024">DWRFVQAVWAQVNSYWPAIAAKQKREVEAALAKELGHAEIELQGAMSDHEKAEKRHAAAADTLEKALADVVDLDKATCHLAEAKTARESAETAVRDADRTRTELKTRVDDLEEKARKLEPLRADLRTRETSLGTWNLLEEALGKNGIQAMEIDAAGPEVARIANELLESCYGPRFSIQFETLREKKSKAGEFSEAFDIHIFDNGIPKLVEVLSGGEKTIVGEAVGLALAIYNARKSGVRWKTLFRDETTGALDPDNANQYVLMLRRAMALGSFDQCVFVAHLPQVYEAADVRLYVADGRISTRKEAA</sequence>
<comment type="caution">
    <text evidence="2">The sequence shown here is derived from an EMBL/GenBank/DDBJ whole genome shotgun (WGS) entry which is preliminary data.</text>
</comment>
<dbReference type="AlphaFoldDB" id="A0A0F8ZYY4"/>
<dbReference type="EMBL" id="LAZR01060696">
    <property type="protein sequence ID" value="KKK65151.1"/>
    <property type="molecule type" value="Genomic_DNA"/>
</dbReference>